<dbReference type="EMBL" id="CP017697">
    <property type="protein sequence ID" value="ATO43333.1"/>
    <property type="molecule type" value="Genomic_DNA"/>
</dbReference>
<accession>A0A2D1KMH2</accession>
<dbReference type="InterPro" id="IPR011675">
    <property type="entry name" value="DUF1617"/>
</dbReference>
<evidence type="ECO:0000313" key="2">
    <source>
        <dbReference type="Proteomes" id="UP000223559"/>
    </source>
</evidence>
<organism evidence="1 2">
    <name type="scientific">Loigolactobacillus coryniformis subsp. torquens DSM 20004 = KCTC 3535</name>
    <dbReference type="NCBI Taxonomy" id="1423822"/>
    <lineage>
        <taxon>Bacteria</taxon>
        <taxon>Bacillati</taxon>
        <taxon>Bacillota</taxon>
        <taxon>Bacilli</taxon>
        <taxon>Lactobacillales</taxon>
        <taxon>Lactobacillaceae</taxon>
        <taxon>Loigolactobacillus</taxon>
    </lineage>
</organism>
<protein>
    <submittedName>
        <fullName evidence="1">Uncharacterized protein</fullName>
    </submittedName>
</protein>
<evidence type="ECO:0000313" key="1">
    <source>
        <dbReference type="EMBL" id="ATO43333.1"/>
    </source>
</evidence>
<name>A0A2D1KMH2_9LACO</name>
<sequence length="143" mass="16307">MKINLQNSYLVPSINFLQGIKLKGKQSRSRSKLVKLLTKSLKTLQEDENTLLDQYGERDGDGEFIKEEDGQIKITKKVEWQKEHRELLETVAEIEGGTYVNHIDDCKKILDDYDGELDGANAEAYDALLDAFEAQENTKKEGK</sequence>
<dbReference type="OrthoDB" id="2295367at2"/>
<dbReference type="AlphaFoldDB" id="A0A2D1KMH2"/>
<dbReference type="Pfam" id="PF07761">
    <property type="entry name" value="DUF1617"/>
    <property type="match status" value="1"/>
</dbReference>
<reference evidence="1 2" key="1">
    <citation type="submission" date="2016-10" db="EMBL/GenBank/DDBJ databases">
        <title>The whole genome sequencing and assembly of L. cotyniformis subsp. torquens DSM 20004 strain.</title>
        <authorList>
            <person name="Park M.-K."/>
            <person name="Lee Y.-J."/>
            <person name="Yi H."/>
            <person name="Bahn Y.-S."/>
            <person name="Kim J.F."/>
            <person name="Lee D.-W."/>
        </authorList>
    </citation>
    <scope>NUCLEOTIDE SEQUENCE [LARGE SCALE GENOMIC DNA]</scope>
    <source>
        <strain evidence="1 2">DSM 20004</strain>
    </source>
</reference>
<gene>
    <name evidence="1" type="ORF">LC20004_05170</name>
</gene>
<dbReference type="Proteomes" id="UP000223559">
    <property type="component" value="Chromosome"/>
</dbReference>
<proteinExistence type="predicted"/>
<keyword evidence="2" id="KW-1185">Reference proteome</keyword>
<dbReference type="KEGG" id="lcy:LC20004_05170"/>
<dbReference type="RefSeq" id="WP_010013058.1">
    <property type="nucleotide sequence ID" value="NZ_AEOS01000104.1"/>
</dbReference>